<feature type="signal peptide" evidence="2">
    <location>
        <begin position="1"/>
        <end position="32"/>
    </location>
</feature>
<dbReference type="InterPro" id="IPR000238">
    <property type="entry name" value="RbfA"/>
</dbReference>
<feature type="chain" id="PRO_5002855481" evidence="2">
    <location>
        <begin position="33"/>
        <end position="240"/>
    </location>
</feature>
<dbReference type="GO" id="GO:0005975">
    <property type="term" value="P:carbohydrate metabolic process"/>
    <property type="evidence" value="ECO:0007669"/>
    <property type="project" value="InterPro"/>
</dbReference>
<evidence type="ECO:0000313" key="3">
    <source>
        <dbReference type="EMBL" id="EEC48645.1"/>
    </source>
</evidence>
<accession>B7FY13</accession>
<dbReference type="KEGG" id="pti:PHATRDRAFT_35267"/>
<feature type="region of interest" description="Disordered" evidence="1">
    <location>
        <begin position="38"/>
        <end position="73"/>
    </location>
</feature>
<dbReference type="AlphaFoldDB" id="B7FY13"/>
<dbReference type="PROSITE" id="PS01095">
    <property type="entry name" value="GH18_1"/>
    <property type="match status" value="1"/>
</dbReference>
<dbReference type="InterPro" id="IPR015946">
    <property type="entry name" value="KH_dom-like_a/b"/>
</dbReference>
<dbReference type="GO" id="GO:0006364">
    <property type="term" value="P:rRNA processing"/>
    <property type="evidence" value="ECO:0007669"/>
    <property type="project" value="InterPro"/>
</dbReference>
<dbReference type="InParanoid" id="B7FY13"/>
<dbReference type="InterPro" id="IPR001579">
    <property type="entry name" value="Glyco_hydro_18_chit_AS"/>
</dbReference>
<evidence type="ECO:0000313" key="4">
    <source>
        <dbReference type="Proteomes" id="UP000000759"/>
    </source>
</evidence>
<evidence type="ECO:0000256" key="1">
    <source>
        <dbReference type="SAM" id="MobiDB-lite"/>
    </source>
</evidence>
<evidence type="ECO:0000256" key="2">
    <source>
        <dbReference type="SAM" id="SignalP"/>
    </source>
</evidence>
<dbReference type="GeneID" id="7200730"/>
<dbReference type="EMBL" id="CM000610">
    <property type="protein sequence ID" value="EEC48645.1"/>
    <property type="molecule type" value="Genomic_DNA"/>
</dbReference>
<dbReference type="SUPFAM" id="SSF89919">
    <property type="entry name" value="Ribosome-binding factor A, RbfA"/>
    <property type="match status" value="1"/>
</dbReference>
<sequence>MRPRTNSIGTLAVVVVLIIGVFRESSVSTTYAFPITPSTQHRVSHRERVPVLKGYSRSSPRTSKNTERSKRQERVGHLVRTEISNILHGGVIKGQDAEYLDAELRQRISVVSADISPDLRQARISVSVRAPPRNDQAEYNPAVDKRRAYAWLVRNTKPIRHTLAQRMSHMKSCPNLSFVQVDVAAAVDVMYLIDKVSQGYKRDKVDLFNGENVPTGVMDGIDFDEEFDEEDWDEDDEDFL</sequence>
<dbReference type="RefSeq" id="XP_002179659.1">
    <property type="nucleotide sequence ID" value="XM_002179623.1"/>
</dbReference>
<keyword evidence="4" id="KW-1185">Reference proteome</keyword>
<dbReference type="InterPro" id="IPR023799">
    <property type="entry name" value="RbfA_dom_sf"/>
</dbReference>
<dbReference type="OMA" id="RINIVHC"/>
<name>B7FY13_PHATC</name>
<proteinExistence type="predicted"/>
<organism evidence="3 4">
    <name type="scientific">Phaeodactylum tricornutum (strain CCAP 1055/1)</name>
    <dbReference type="NCBI Taxonomy" id="556484"/>
    <lineage>
        <taxon>Eukaryota</taxon>
        <taxon>Sar</taxon>
        <taxon>Stramenopiles</taxon>
        <taxon>Ochrophyta</taxon>
        <taxon>Bacillariophyta</taxon>
        <taxon>Bacillariophyceae</taxon>
        <taxon>Bacillariophycidae</taxon>
        <taxon>Naviculales</taxon>
        <taxon>Phaeodactylaceae</taxon>
        <taxon>Phaeodactylum</taxon>
    </lineage>
</organism>
<dbReference type="GO" id="GO:0004553">
    <property type="term" value="F:hydrolase activity, hydrolyzing O-glycosyl compounds"/>
    <property type="evidence" value="ECO:0007669"/>
    <property type="project" value="InterPro"/>
</dbReference>
<dbReference type="HOGENOM" id="CLU_1158322_0_0_1"/>
<dbReference type="Pfam" id="PF02033">
    <property type="entry name" value="RBFA"/>
    <property type="match status" value="1"/>
</dbReference>
<dbReference type="PaxDb" id="2850-Phatr35267"/>
<dbReference type="Proteomes" id="UP000000759">
    <property type="component" value="Chromosome 7"/>
</dbReference>
<keyword evidence="2" id="KW-0732">Signal</keyword>
<dbReference type="eggNOG" id="ENOG502S4H5">
    <property type="taxonomic scope" value="Eukaryota"/>
</dbReference>
<dbReference type="OrthoDB" id="42420at2759"/>
<gene>
    <name evidence="3" type="ORF">PHATRDRAFT_35267</name>
</gene>
<dbReference type="Gene3D" id="3.30.300.20">
    <property type="match status" value="1"/>
</dbReference>
<protein>
    <submittedName>
        <fullName evidence="3">Chitinase glycoside hydrolase family 18, ribosome-binding factor</fullName>
    </submittedName>
</protein>
<reference evidence="3 4" key="1">
    <citation type="journal article" date="2008" name="Nature">
        <title>The Phaeodactylum genome reveals the evolutionary history of diatom genomes.</title>
        <authorList>
            <person name="Bowler C."/>
            <person name="Allen A.E."/>
            <person name="Badger J.H."/>
            <person name="Grimwood J."/>
            <person name="Jabbari K."/>
            <person name="Kuo A."/>
            <person name="Maheswari U."/>
            <person name="Martens C."/>
            <person name="Maumus F."/>
            <person name="Otillar R.P."/>
            <person name="Rayko E."/>
            <person name="Salamov A."/>
            <person name="Vandepoele K."/>
            <person name="Beszteri B."/>
            <person name="Gruber A."/>
            <person name="Heijde M."/>
            <person name="Katinka M."/>
            <person name="Mock T."/>
            <person name="Valentin K."/>
            <person name="Verret F."/>
            <person name="Berges J.A."/>
            <person name="Brownlee C."/>
            <person name="Cadoret J.P."/>
            <person name="Chiovitti A."/>
            <person name="Choi C.J."/>
            <person name="Coesel S."/>
            <person name="De Martino A."/>
            <person name="Detter J.C."/>
            <person name="Durkin C."/>
            <person name="Falciatore A."/>
            <person name="Fournet J."/>
            <person name="Haruta M."/>
            <person name="Huysman M.J."/>
            <person name="Jenkins B.D."/>
            <person name="Jiroutova K."/>
            <person name="Jorgensen R.E."/>
            <person name="Joubert Y."/>
            <person name="Kaplan A."/>
            <person name="Kroger N."/>
            <person name="Kroth P.G."/>
            <person name="La Roche J."/>
            <person name="Lindquist E."/>
            <person name="Lommer M."/>
            <person name="Martin-Jezequel V."/>
            <person name="Lopez P.J."/>
            <person name="Lucas S."/>
            <person name="Mangogna M."/>
            <person name="McGinnis K."/>
            <person name="Medlin L.K."/>
            <person name="Montsant A."/>
            <person name="Oudot-Le Secq M.P."/>
            <person name="Napoli C."/>
            <person name="Obornik M."/>
            <person name="Parker M.S."/>
            <person name="Petit J.L."/>
            <person name="Porcel B.M."/>
            <person name="Poulsen N."/>
            <person name="Robison M."/>
            <person name="Rychlewski L."/>
            <person name="Rynearson T.A."/>
            <person name="Schmutz J."/>
            <person name="Shapiro H."/>
            <person name="Siaut M."/>
            <person name="Stanley M."/>
            <person name="Sussman M.R."/>
            <person name="Taylor A.R."/>
            <person name="Vardi A."/>
            <person name="von Dassow P."/>
            <person name="Vyverman W."/>
            <person name="Willis A."/>
            <person name="Wyrwicz L.S."/>
            <person name="Rokhsar D.S."/>
            <person name="Weissenbach J."/>
            <person name="Armbrust E.V."/>
            <person name="Green B.R."/>
            <person name="Van de Peer Y."/>
            <person name="Grigoriev I.V."/>
        </authorList>
    </citation>
    <scope>NUCLEOTIDE SEQUENCE [LARGE SCALE GENOMIC DNA]</scope>
    <source>
        <strain evidence="3 4">CCAP 1055/1</strain>
    </source>
</reference>
<reference evidence="4" key="2">
    <citation type="submission" date="2008-08" db="EMBL/GenBank/DDBJ databases">
        <authorList>
            <consortium name="Diatom Consortium"/>
            <person name="Grigoriev I."/>
            <person name="Grimwood J."/>
            <person name="Kuo A."/>
            <person name="Otillar R.P."/>
            <person name="Salamov A."/>
            <person name="Detter J.C."/>
            <person name="Lindquist E."/>
            <person name="Shapiro H."/>
            <person name="Lucas S."/>
            <person name="Glavina del Rio T."/>
            <person name="Pitluck S."/>
            <person name="Rokhsar D."/>
            <person name="Bowler C."/>
        </authorList>
    </citation>
    <scope>GENOME REANNOTATION</scope>
    <source>
        <strain evidence="4">CCAP 1055/1</strain>
    </source>
</reference>
<keyword evidence="3" id="KW-0378">Hydrolase</keyword>
<feature type="compositionally biased region" description="Basic and acidic residues" evidence="1">
    <location>
        <begin position="64"/>
        <end position="73"/>
    </location>
</feature>